<proteinExistence type="predicted"/>
<dbReference type="PANTHER" id="PTHR39427">
    <property type="match status" value="1"/>
</dbReference>
<dbReference type="Pfam" id="PF07663">
    <property type="entry name" value="EIIBC-GUT_C"/>
    <property type="match status" value="1"/>
</dbReference>
<dbReference type="InterPro" id="IPR011618">
    <property type="entry name" value="PTS_EIIBC_GUT_N"/>
</dbReference>
<evidence type="ECO:0000313" key="5">
    <source>
        <dbReference type="EMBL" id="MFD2800118.1"/>
    </source>
</evidence>
<feature type="region of interest" description="Disordered" evidence="2">
    <location>
        <begin position="130"/>
        <end position="151"/>
    </location>
</feature>
<dbReference type="InterPro" id="IPR004702">
    <property type="entry name" value="PTS_sorb_EIIBC"/>
</dbReference>
<organism evidence="5 6">
    <name type="scientific">Prauserella oleivorans</name>
    <dbReference type="NCBI Taxonomy" id="1478153"/>
    <lineage>
        <taxon>Bacteria</taxon>
        <taxon>Bacillati</taxon>
        <taxon>Actinomycetota</taxon>
        <taxon>Actinomycetes</taxon>
        <taxon>Pseudonocardiales</taxon>
        <taxon>Pseudonocardiaceae</taxon>
        <taxon>Prauserella</taxon>
    </lineage>
</organism>
<dbReference type="PROSITE" id="PS51102">
    <property type="entry name" value="PTS_EIIB_TYPE_5"/>
    <property type="match status" value="1"/>
</dbReference>
<evidence type="ECO:0000256" key="1">
    <source>
        <dbReference type="PROSITE-ProRule" id="PRU00425"/>
    </source>
</evidence>
<keyword evidence="3" id="KW-0472">Membrane</keyword>
<keyword evidence="6" id="KW-1185">Reference proteome</keyword>
<dbReference type="PANTHER" id="PTHR39427:SF1">
    <property type="entry name" value="PTS SYSTEM GLUCITOL_SORBITOL-SPECIFIC EIIB COMPONENT"/>
    <property type="match status" value="1"/>
</dbReference>
<dbReference type="Pfam" id="PF03612">
    <property type="entry name" value="EIIBC-GUT_N"/>
    <property type="match status" value="1"/>
</dbReference>
<dbReference type="EMBL" id="JBHUOF010000013">
    <property type="protein sequence ID" value="MFD2800118.1"/>
    <property type="molecule type" value="Genomic_DNA"/>
</dbReference>
<reference evidence="6" key="1">
    <citation type="journal article" date="2019" name="Int. J. Syst. Evol. Microbiol.">
        <title>The Global Catalogue of Microorganisms (GCM) 10K type strain sequencing project: providing services to taxonomists for standard genome sequencing and annotation.</title>
        <authorList>
            <consortium name="The Broad Institute Genomics Platform"/>
            <consortium name="The Broad Institute Genome Sequencing Center for Infectious Disease"/>
            <person name="Wu L."/>
            <person name="Ma J."/>
        </authorList>
    </citation>
    <scope>NUCLEOTIDE SEQUENCE [LARGE SCALE GENOMIC DNA]</scope>
    <source>
        <strain evidence="6">IBRC-M 10906</strain>
    </source>
</reference>
<feature type="transmembrane region" description="Helical" evidence="3">
    <location>
        <begin position="240"/>
        <end position="265"/>
    </location>
</feature>
<dbReference type="Proteomes" id="UP001597478">
    <property type="component" value="Unassembled WGS sequence"/>
</dbReference>
<protein>
    <submittedName>
        <fullName evidence="5">PTS glucitol/sorbitol transporter subunit IIB</fullName>
    </submittedName>
</protein>
<dbReference type="InterPro" id="IPR011638">
    <property type="entry name" value="PTS_EIIBC_GUT_C"/>
</dbReference>
<feature type="domain" description="PTS EIIB type-5" evidence="4">
    <location>
        <begin position="8"/>
        <end position="206"/>
    </location>
</feature>
<evidence type="ECO:0000259" key="4">
    <source>
        <dbReference type="PROSITE" id="PS51102"/>
    </source>
</evidence>
<keyword evidence="3" id="KW-1133">Transmembrane helix</keyword>
<dbReference type="RefSeq" id="WP_377385077.1">
    <property type="nucleotide sequence ID" value="NZ_JBHSAN010000004.1"/>
</dbReference>
<comment type="caution">
    <text evidence="5">The sequence shown here is derived from an EMBL/GenBank/DDBJ whole genome shotgun (WGS) entry which is preliminary data.</text>
</comment>
<evidence type="ECO:0000256" key="2">
    <source>
        <dbReference type="SAM" id="MobiDB-lite"/>
    </source>
</evidence>
<sequence length="345" mass="34846">MSEMETHVGQAVFVRPGAGGWGRGLTLRTEGSRTKVLSVTGGGIHPVAARIAELIGGEAVDGFTTSVPDEEVVAAVINCGGTARIGVYPRKGIPTVDVYPGAPGGPLAKFITEELFVSAVGVGEIEPSTSEAAKASGAPAPDVPAREERPSAVDVAGTVTGGGRVGQAFNSITGVFVRFGSAVGSFVNTMLAAGRQTVDLTLKTILPFMAYVSLLLGIVTYTGVAQWMGEVLSPIASNPVGLIAISFVVALPFLSPVLGPGAAIAQVIGTLMGSQIAIGALPVQYALPTLFAINGQVGCDFVPVGLALGEAKPETVAVGTPAVLISRMITSPLAVVIAWAASFGL</sequence>
<accession>A0ABW5W877</accession>
<gene>
    <name evidence="5" type="ORF">ACFS2C_12020</name>
</gene>
<name>A0ABW5W877_9PSEU</name>
<feature type="transmembrane region" description="Helical" evidence="3">
    <location>
        <begin position="205"/>
        <end position="228"/>
    </location>
</feature>
<evidence type="ECO:0000313" key="6">
    <source>
        <dbReference type="Proteomes" id="UP001597478"/>
    </source>
</evidence>
<evidence type="ECO:0000256" key="3">
    <source>
        <dbReference type="SAM" id="Phobius"/>
    </source>
</evidence>
<feature type="modified residue" description="Phosphocysteine; by EIIA" evidence="1">
    <location>
        <position position="79"/>
    </location>
</feature>
<keyword evidence="3" id="KW-0812">Transmembrane</keyword>